<keyword evidence="4 6" id="KW-0560">Oxidoreductase</keyword>
<evidence type="ECO:0000256" key="3">
    <source>
        <dbReference type="ARBA" id="ARBA00022827"/>
    </source>
</evidence>
<dbReference type="EMBL" id="CP036267">
    <property type="protein sequence ID" value="QDT32526.1"/>
    <property type="molecule type" value="Genomic_DNA"/>
</dbReference>
<evidence type="ECO:0000256" key="2">
    <source>
        <dbReference type="ARBA" id="ARBA00022630"/>
    </source>
</evidence>
<evidence type="ECO:0000313" key="6">
    <source>
        <dbReference type="EMBL" id="QDT32526.1"/>
    </source>
</evidence>
<keyword evidence="3" id="KW-0274">FAD</keyword>
<dbReference type="GO" id="GO:0071949">
    <property type="term" value="F:FAD binding"/>
    <property type="evidence" value="ECO:0007669"/>
    <property type="project" value="InterPro"/>
</dbReference>
<dbReference type="Gene3D" id="3.30.465.10">
    <property type="match status" value="1"/>
</dbReference>
<dbReference type="Proteomes" id="UP000315724">
    <property type="component" value="Chromosome"/>
</dbReference>
<dbReference type="InterPro" id="IPR004113">
    <property type="entry name" value="FAD-bd_oxidored_4_C"/>
</dbReference>
<dbReference type="SUPFAM" id="SSF55103">
    <property type="entry name" value="FAD-linked oxidases, C-terminal domain"/>
    <property type="match status" value="1"/>
</dbReference>
<dbReference type="Pfam" id="PF02913">
    <property type="entry name" value="FAD-oxidase_C"/>
    <property type="match status" value="1"/>
</dbReference>
<dbReference type="GO" id="GO:0016491">
    <property type="term" value="F:oxidoreductase activity"/>
    <property type="evidence" value="ECO:0007669"/>
    <property type="project" value="UniProtKB-KW"/>
</dbReference>
<accession>A0A517QLM7</accession>
<gene>
    <name evidence="6" type="ORF">Mal48_17730</name>
</gene>
<dbReference type="InterPro" id="IPR036318">
    <property type="entry name" value="FAD-bd_PCMH-like_sf"/>
</dbReference>
<evidence type="ECO:0000259" key="5">
    <source>
        <dbReference type="PROSITE" id="PS51387"/>
    </source>
</evidence>
<dbReference type="PROSITE" id="PS51387">
    <property type="entry name" value="FAD_PCMH"/>
    <property type="match status" value="1"/>
</dbReference>
<sequence length="377" mass="41261">MPVGGRTSLHSAGQVSGETVLLETGELNQIIEYPSRDMTITVEAGIRFETLQKELAKEKQRLPIDIPQASRASLGGAIASNTSGPSRFGYGTFRDYVIGISAVDGQGRLFSAGGKVVKNVAGYDLGKLLIGSMGTLATITEVTLKLRPIFETRVIVIASFEPEFDLDAVLVAMDKSATRPCVLDLLNTKAAWQLDGEANLKLPDGKTLLWIEYEGTAAETNWQATTVLEELKQYRPEDVVTIEDDSHEQFHDALREFQTASDDPITFRASLPKSRCAEFLKLATEANVAAQAHAGNGVVYGHLPDRCTTPQVANEILLSLRNFAESHQGALTVLSFDGEWADKIDLYGRRNSAWGLMSRVKETLDPEKLMSPNRFIT</sequence>
<comment type="cofactor">
    <cofactor evidence="1">
        <name>FAD</name>
        <dbReference type="ChEBI" id="CHEBI:57692"/>
    </cofactor>
</comment>
<dbReference type="PANTHER" id="PTHR11748:SF103">
    <property type="entry name" value="GLYCOLATE OXIDASE SUBUNIT GLCE"/>
    <property type="match status" value="1"/>
</dbReference>
<evidence type="ECO:0000256" key="1">
    <source>
        <dbReference type="ARBA" id="ARBA00001974"/>
    </source>
</evidence>
<name>A0A517QLM7_9PLAN</name>
<dbReference type="AlphaFoldDB" id="A0A517QLM7"/>
<reference evidence="6 7" key="1">
    <citation type="submission" date="2019-02" db="EMBL/GenBank/DDBJ databases">
        <title>Deep-cultivation of Planctomycetes and their phenomic and genomic characterization uncovers novel biology.</title>
        <authorList>
            <person name="Wiegand S."/>
            <person name="Jogler M."/>
            <person name="Boedeker C."/>
            <person name="Pinto D."/>
            <person name="Vollmers J."/>
            <person name="Rivas-Marin E."/>
            <person name="Kohn T."/>
            <person name="Peeters S.H."/>
            <person name="Heuer A."/>
            <person name="Rast P."/>
            <person name="Oberbeckmann S."/>
            <person name="Bunk B."/>
            <person name="Jeske O."/>
            <person name="Meyerdierks A."/>
            <person name="Storesund J.E."/>
            <person name="Kallscheuer N."/>
            <person name="Luecker S."/>
            <person name="Lage O.M."/>
            <person name="Pohl T."/>
            <person name="Merkel B.J."/>
            <person name="Hornburger P."/>
            <person name="Mueller R.-W."/>
            <person name="Bruemmer F."/>
            <person name="Labrenz M."/>
            <person name="Spormann A.M."/>
            <person name="Op den Camp H."/>
            <person name="Overmann J."/>
            <person name="Amann R."/>
            <person name="Jetten M.S.M."/>
            <person name="Mascher T."/>
            <person name="Medema M.H."/>
            <person name="Devos D.P."/>
            <person name="Kaster A.-K."/>
            <person name="Ovreas L."/>
            <person name="Rohde M."/>
            <person name="Galperin M.Y."/>
            <person name="Jogler C."/>
        </authorList>
    </citation>
    <scope>NUCLEOTIDE SEQUENCE [LARGE SCALE GENOMIC DNA]</scope>
    <source>
        <strain evidence="6 7">Mal48</strain>
    </source>
</reference>
<feature type="domain" description="FAD-binding PCMH-type" evidence="5">
    <location>
        <begin position="1"/>
        <end position="149"/>
    </location>
</feature>
<evidence type="ECO:0000313" key="7">
    <source>
        <dbReference type="Proteomes" id="UP000315724"/>
    </source>
</evidence>
<protein>
    <submittedName>
        <fullName evidence="6">Putative FAD-linked oxidoreductase</fullName>
        <ecNumber evidence="6">1.-.-.-</ecNumber>
    </submittedName>
</protein>
<dbReference type="InterPro" id="IPR016169">
    <property type="entry name" value="FAD-bd_PCMH_sub2"/>
</dbReference>
<dbReference type="InterPro" id="IPR016166">
    <property type="entry name" value="FAD-bd_PCMH"/>
</dbReference>
<dbReference type="PANTHER" id="PTHR11748">
    <property type="entry name" value="D-LACTATE DEHYDROGENASE"/>
    <property type="match status" value="1"/>
</dbReference>
<dbReference type="InterPro" id="IPR016164">
    <property type="entry name" value="FAD-linked_Oxase-like_C"/>
</dbReference>
<keyword evidence="7" id="KW-1185">Reference proteome</keyword>
<keyword evidence="2" id="KW-0285">Flavoprotein</keyword>
<dbReference type="InterPro" id="IPR006094">
    <property type="entry name" value="Oxid_FAD_bind_N"/>
</dbReference>
<dbReference type="Pfam" id="PF01565">
    <property type="entry name" value="FAD_binding_4"/>
    <property type="match status" value="1"/>
</dbReference>
<dbReference type="EC" id="1.-.-.-" evidence="6"/>
<dbReference type="SUPFAM" id="SSF56176">
    <property type="entry name" value="FAD-binding/transporter-associated domain-like"/>
    <property type="match status" value="1"/>
</dbReference>
<dbReference type="KEGG" id="tpol:Mal48_17730"/>
<organism evidence="6 7">
    <name type="scientific">Thalassoglobus polymorphus</name>
    <dbReference type="NCBI Taxonomy" id="2527994"/>
    <lineage>
        <taxon>Bacteria</taxon>
        <taxon>Pseudomonadati</taxon>
        <taxon>Planctomycetota</taxon>
        <taxon>Planctomycetia</taxon>
        <taxon>Planctomycetales</taxon>
        <taxon>Planctomycetaceae</taxon>
        <taxon>Thalassoglobus</taxon>
    </lineage>
</organism>
<evidence type="ECO:0000256" key="4">
    <source>
        <dbReference type="ARBA" id="ARBA00023002"/>
    </source>
</evidence>
<proteinExistence type="predicted"/>